<proteinExistence type="predicted"/>
<feature type="transmembrane region" description="Helical" evidence="1">
    <location>
        <begin position="61"/>
        <end position="79"/>
    </location>
</feature>
<feature type="transmembrane region" description="Helical" evidence="1">
    <location>
        <begin position="85"/>
        <end position="103"/>
    </location>
</feature>
<evidence type="ECO:0000313" key="3">
    <source>
        <dbReference type="Proteomes" id="UP000830434"/>
    </source>
</evidence>
<feature type="transmembrane region" description="Helical" evidence="1">
    <location>
        <begin position="35"/>
        <end position="54"/>
    </location>
</feature>
<gene>
    <name evidence="2" type="ORF">M0R88_03300</name>
</gene>
<dbReference type="GeneID" id="72188849"/>
<dbReference type="KEGG" id="haxz:M0R88_03300"/>
<reference evidence="2" key="1">
    <citation type="submission" date="2022-04" db="EMBL/GenBank/DDBJ databases">
        <title>Diverse halophilic archaea isolated from saline environments.</title>
        <authorList>
            <person name="Cui H.-L."/>
        </authorList>
    </citation>
    <scope>NUCLEOTIDE SEQUENCE</scope>
    <source>
        <strain evidence="2">XZYJT40</strain>
    </source>
</reference>
<accession>A0A8U0IKD1</accession>
<organism evidence="2 3">
    <name type="scientific">Halorussus gelatinilyticus</name>
    <dbReference type="NCBI Taxonomy" id="2937524"/>
    <lineage>
        <taxon>Archaea</taxon>
        <taxon>Methanobacteriati</taxon>
        <taxon>Methanobacteriota</taxon>
        <taxon>Stenosarchaea group</taxon>
        <taxon>Halobacteria</taxon>
        <taxon>Halobacteriales</taxon>
        <taxon>Haladaptataceae</taxon>
        <taxon>Halorussus</taxon>
    </lineage>
</organism>
<evidence type="ECO:0000313" key="2">
    <source>
        <dbReference type="EMBL" id="UPW01136.1"/>
    </source>
</evidence>
<dbReference type="AlphaFoldDB" id="A0A8U0IKD1"/>
<sequence>MDRNRLVTLATKAFAAALFVLSALGLVVAVRTGDGIVSAGFAVYLTALLLGGVLRDTMDTRNWQVAFFGGVALWGGYEYATAGDLFSLLLAVLGVVMVAANLLELR</sequence>
<keyword evidence="1" id="KW-0812">Transmembrane</keyword>
<dbReference type="RefSeq" id="WP_248655541.1">
    <property type="nucleotide sequence ID" value="NZ_CP096658.1"/>
</dbReference>
<keyword evidence="3" id="KW-1185">Reference proteome</keyword>
<dbReference type="EMBL" id="CP096658">
    <property type="protein sequence ID" value="UPW01136.1"/>
    <property type="molecule type" value="Genomic_DNA"/>
</dbReference>
<keyword evidence="1" id="KW-0472">Membrane</keyword>
<name>A0A8U0IKD1_9EURY</name>
<dbReference type="Proteomes" id="UP000830434">
    <property type="component" value="Chromosome"/>
</dbReference>
<keyword evidence="1" id="KW-1133">Transmembrane helix</keyword>
<protein>
    <submittedName>
        <fullName evidence="2">Uncharacterized protein</fullName>
    </submittedName>
</protein>
<evidence type="ECO:0000256" key="1">
    <source>
        <dbReference type="SAM" id="Phobius"/>
    </source>
</evidence>